<evidence type="ECO:0000313" key="1">
    <source>
        <dbReference type="EMBL" id="GAA0927143.1"/>
    </source>
</evidence>
<proteinExistence type="predicted"/>
<name>A0ABP3ZWF4_9ACTN</name>
<protein>
    <recommendedName>
        <fullName evidence="3">SseB protein N-terminal domain-containing protein</fullName>
    </recommendedName>
</protein>
<accession>A0ABP3ZWF4</accession>
<comment type="caution">
    <text evidence="1">The sequence shown here is derived from an EMBL/GenBank/DDBJ whole genome shotgun (WGS) entry which is preliminary data.</text>
</comment>
<evidence type="ECO:0008006" key="3">
    <source>
        <dbReference type="Google" id="ProtNLM"/>
    </source>
</evidence>
<reference evidence="2" key="1">
    <citation type="journal article" date="2019" name="Int. J. Syst. Evol. Microbiol.">
        <title>The Global Catalogue of Microorganisms (GCM) 10K type strain sequencing project: providing services to taxonomists for standard genome sequencing and annotation.</title>
        <authorList>
            <consortium name="The Broad Institute Genomics Platform"/>
            <consortium name="The Broad Institute Genome Sequencing Center for Infectious Disease"/>
            <person name="Wu L."/>
            <person name="Ma J."/>
        </authorList>
    </citation>
    <scope>NUCLEOTIDE SEQUENCE [LARGE SCALE GENOMIC DNA]</scope>
    <source>
        <strain evidence="2">JCM 10673</strain>
    </source>
</reference>
<dbReference type="EMBL" id="BAAAHG010000055">
    <property type="protein sequence ID" value="GAA0927143.1"/>
    <property type="molecule type" value="Genomic_DNA"/>
</dbReference>
<keyword evidence="2" id="KW-1185">Reference proteome</keyword>
<sequence>MRRSVLLVPTVGGRLWSVRSGGVRWVCAFTDETALARFALHHGPGDRPVDYAALLGARIVDEIVPSLGEPAGLAVDIAGEDGAMFFPPVTGIVPDGVAVDTDAVKEGSGHER</sequence>
<evidence type="ECO:0000313" key="2">
    <source>
        <dbReference type="Proteomes" id="UP001501005"/>
    </source>
</evidence>
<organism evidence="1 2">
    <name type="scientific">Streptomyces thermoalcalitolerans</name>
    <dbReference type="NCBI Taxonomy" id="65605"/>
    <lineage>
        <taxon>Bacteria</taxon>
        <taxon>Bacillati</taxon>
        <taxon>Actinomycetota</taxon>
        <taxon>Actinomycetes</taxon>
        <taxon>Kitasatosporales</taxon>
        <taxon>Streptomycetaceae</taxon>
        <taxon>Streptomyces</taxon>
    </lineage>
</organism>
<gene>
    <name evidence="1" type="ORF">GCM10009549_49020</name>
</gene>
<dbReference type="Proteomes" id="UP001501005">
    <property type="component" value="Unassembled WGS sequence"/>
</dbReference>